<dbReference type="InterPro" id="IPR045664">
    <property type="entry name" value="DUF6387"/>
</dbReference>
<proteinExistence type="predicted"/>
<accession>A0AAD0U0J5</accession>
<name>A0AAD0U0J5_9GAMM</name>
<dbReference type="Pfam" id="PF19924">
    <property type="entry name" value="DUF6387"/>
    <property type="match status" value="1"/>
</dbReference>
<evidence type="ECO:0000313" key="1">
    <source>
        <dbReference type="EMBL" id="AYM87331.1"/>
    </source>
</evidence>
<dbReference type="EMBL" id="CP033065">
    <property type="protein sequence ID" value="AYM87331.1"/>
    <property type="molecule type" value="Genomic_DNA"/>
</dbReference>
<dbReference type="AlphaFoldDB" id="A0AAD0U0J5"/>
<sequence>MSKKYINNINDRDIAWFNLGNYQYIEEQPAHEVVMEFDVRKRIFKDDMSGVATGWSSHLKVAIGADDSELLRIFINKVIAGSPSFLSHLAELNFYDDLAKGHLKSLSSEKAYKSALSLMDEISELGLRSPYKIWPASIAEVIGSYELLESIGVTEGIVGDIKDTRLEFDSRGFDSKEAKIEALREVISKQIELAKKHFDSGKIYFSEVSKNDHVLCNIDLAGFSDAELVAHFQKSLVEWRELLGVPEPERKVSTPSTIQKLKAFRIIPLLDLLIWELENDVKIKKSILAGLLFHDFENGNAELESGKGKIMRFLDKVMAPNFDFKNE</sequence>
<evidence type="ECO:0000313" key="2">
    <source>
        <dbReference type="Proteomes" id="UP000279995"/>
    </source>
</evidence>
<organism evidence="1 2">
    <name type="scientific">Pseudoalteromonas agarivorans</name>
    <dbReference type="NCBI Taxonomy" id="176102"/>
    <lineage>
        <taxon>Bacteria</taxon>
        <taxon>Pseudomonadati</taxon>
        <taxon>Pseudomonadota</taxon>
        <taxon>Gammaproteobacteria</taxon>
        <taxon>Alteromonadales</taxon>
        <taxon>Pseudoalteromonadaceae</taxon>
        <taxon>Pseudoalteromonas</taxon>
    </lineage>
</organism>
<reference evidence="1 2" key="1">
    <citation type="submission" date="2018-10" db="EMBL/GenBank/DDBJ databases">
        <title>Complete Genome Sequence and Transcriptomic Profiles of a Marine Bacterium, Pseudoalteromonas agarivorans Hao 2018.</title>
        <authorList>
            <person name="Hao L."/>
        </authorList>
    </citation>
    <scope>NUCLEOTIDE SEQUENCE [LARGE SCALE GENOMIC DNA]</scope>
    <source>
        <strain evidence="1 2">Hao 2018</strain>
    </source>
</reference>
<dbReference type="Proteomes" id="UP000279995">
    <property type="component" value="Chromosome I"/>
</dbReference>
<gene>
    <name evidence="1" type="ORF">D9T18_11915</name>
</gene>
<dbReference type="RefSeq" id="WP_121637830.1">
    <property type="nucleotide sequence ID" value="NZ_CP033065.1"/>
</dbReference>
<protein>
    <submittedName>
        <fullName evidence="1">Uncharacterized protein</fullName>
    </submittedName>
</protein>